<reference evidence="3" key="1">
    <citation type="submission" date="2012-11" db="EMBL/GenBank/DDBJ databases">
        <authorList>
            <person name="Lucero-Rivera Y.E."/>
            <person name="Tovar-Ramirez D."/>
        </authorList>
    </citation>
    <scope>NUCLEOTIDE SEQUENCE [LARGE SCALE GENOMIC DNA]</scope>
    <source>
        <strain evidence="3">Araruama</strain>
    </source>
</reference>
<dbReference type="Pfam" id="PF20020">
    <property type="entry name" value="DUF6431"/>
    <property type="match status" value="1"/>
</dbReference>
<evidence type="ECO:0000313" key="3">
    <source>
        <dbReference type="Proteomes" id="UP000189670"/>
    </source>
</evidence>
<feature type="domain" description="DUF6431" evidence="1">
    <location>
        <begin position="34"/>
        <end position="102"/>
    </location>
</feature>
<proteinExistence type="predicted"/>
<dbReference type="Proteomes" id="UP000189670">
    <property type="component" value="Unassembled WGS sequence"/>
</dbReference>
<comment type="caution">
    <text evidence="2">The sequence shown here is derived from an EMBL/GenBank/DDBJ whole genome shotgun (WGS) entry which is preliminary data.</text>
</comment>
<evidence type="ECO:0000259" key="1">
    <source>
        <dbReference type="Pfam" id="PF20020"/>
    </source>
</evidence>
<dbReference type="InterPro" id="IPR045536">
    <property type="entry name" value="DUF6431"/>
</dbReference>
<evidence type="ECO:0000313" key="2">
    <source>
        <dbReference type="EMBL" id="ETR70882.1"/>
    </source>
</evidence>
<protein>
    <recommendedName>
        <fullName evidence="1">DUF6431 domain-containing protein</fullName>
    </recommendedName>
</protein>
<gene>
    <name evidence="2" type="ORF">OMM_02912</name>
</gene>
<dbReference type="AlphaFoldDB" id="A0A1V1P7L5"/>
<organism evidence="2 3">
    <name type="scientific">Candidatus Magnetoglobus multicellularis str. Araruama</name>
    <dbReference type="NCBI Taxonomy" id="890399"/>
    <lineage>
        <taxon>Bacteria</taxon>
        <taxon>Pseudomonadati</taxon>
        <taxon>Thermodesulfobacteriota</taxon>
        <taxon>Desulfobacteria</taxon>
        <taxon>Desulfobacterales</taxon>
        <taxon>Desulfobacteraceae</taxon>
        <taxon>Candidatus Magnetoglobus</taxon>
    </lineage>
</organism>
<accession>A0A1V1P7L5</accession>
<dbReference type="EMBL" id="ATBP01000354">
    <property type="protein sequence ID" value="ETR70882.1"/>
    <property type="molecule type" value="Genomic_DNA"/>
</dbReference>
<name>A0A1V1P7L5_9BACT</name>
<sequence>MNHQHKPKSATKQDIDKYTQQVKNNEVLCNLPDCPKCKTSSKFFKRHELKDRKFKIIEDLLVYIVIGLLIRWKCPGCGKTFTQYPWFAVPYKRYTVPTIIDLCWQYLENELLSYRKLIEIWCPVEYKSGDIHLQHSTIHRWITTLGSYSVIIRESLRLILEAKPGSPIVRVLSNLSVFSRKYKNKNRKKSLLIAKK</sequence>